<keyword evidence="10" id="KW-0325">Glycoprotein</keyword>
<dbReference type="GO" id="GO:0006979">
    <property type="term" value="P:response to oxidative stress"/>
    <property type="evidence" value="ECO:0007669"/>
    <property type="project" value="InterPro"/>
</dbReference>
<dbReference type="PROSITE" id="PS50873">
    <property type="entry name" value="PEROXIDASE_4"/>
    <property type="match status" value="1"/>
</dbReference>
<feature type="compositionally biased region" description="Basic and acidic residues" evidence="14">
    <location>
        <begin position="86"/>
        <end position="97"/>
    </location>
</feature>
<evidence type="ECO:0000256" key="14">
    <source>
        <dbReference type="SAM" id="MobiDB-lite"/>
    </source>
</evidence>
<keyword evidence="7" id="KW-0560">Oxidoreductase</keyword>
<dbReference type="PRINTS" id="PR00461">
    <property type="entry name" value="PLPEROXIDASE"/>
</dbReference>
<evidence type="ECO:0000256" key="6">
    <source>
        <dbReference type="ARBA" id="ARBA00022837"/>
    </source>
</evidence>
<dbReference type="EMBL" id="JBBNAG010000003">
    <property type="protein sequence ID" value="KAK9148199.1"/>
    <property type="molecule type" value="Genomic_DNA"/>
</dbReference>
<evidence type="ECO:0000256" key="3">
    <source>
        <dbReference type="ARBA" id="ARBA00022559"/>
    </source>
</evidence>
<evidence type="ECO:0000256" key="10">
    <source>
        <dbReference type="ARBA" id="ARBA00023180"/>
    </source>
</evidence>
<evidence type="ECO:0000256" key="7">
    <source>
        <dbReference type="ARBA" id="ARBA00023002"/>
    </source>
</evidence>
<evidence type="ECO:0000256" key="8">
    <source>
        <dbReference type="ARBA" id="ARBA00023004"/>
    </source>
</evidence>
<feature type="binding site" evidence="11">
    <location>
        <position position="183"/>
    </location>
    <ligand>
        <name>Ca(2+)</name>
        <dbReference type="ChEBI" id="CHEBI:29108"/>
        <label>2</label>
    </ligand>
</feature>
<evidence type="ECO:0000256" key="9">
    <source>
        <dbReference type="ARBA" id="ARBA00023157"/>
    </source>
</evidence>
<evidence type="ECO:0000256" key="13">
    <source>
        <dbReference type="RuleBase" id="RU004241"/>
    </source>
</evidence>
<protein>
    <recommendedName>
        <fullName evidence="2">peroxidase</fullName>
        <ecNumber evidence="2">1.11.1.7</ecNumber>
    </recommendedName>
</protein>
<gene>
    <name evidence="16" type="ORF">Scep_006956</name>
</gene>
<evidence type="ECO:0000256" key="2">
    <source>
        <dbReference type="ARBA" id="ARBA00012313"/>
    </source>
</evidence>
<dbReference type="InterPro" id="IPR010255">
    <property type="entry name" value="Haem_peroxidase_sf"/>
</dbReference>
<name>A0AAP0KAK5_9MAGN</name>
<dbReference type="Pfam" id="PF00141">
    <property type="entry name" value="peroxidase"/>
    <property type="match status" value="1"/>
</dbReference>
<dbReference type="GO" id="GO:0046872">
    <property type="term" value="F:metal ion binding"/>
    <property type="evidence" value="ECO:0007669"/>
    <property type="project" value="UniProtKB-KW"/>
</dbReference>
<keyword evidence="9 12" id="KW-1015">Disulfide bond</keyword>
<evidence type="ECO:0000256" key="11">
    <source>
        <dbReference type="PIRSR" id="PIRSR600823-3"/>
    </source>
</evidence>
<dbReference type="AlphaFoldDB" id="A0AAP0KAK5"/>
<feature type="domain" description="Plant heme peroxidase family profile" evidence="15">
    <location>
        <begin position="1"/>
        <end position="260"/>
    </location>
</feature>
<evidence type="ECO:0000256" key="4">
    <source>
        <dbReference type="ARBA" id="ARBA00022617"/>
    </source>
</evidence>
<comment type="cofactor">
    <cofactor evidence="11">
        <name>heme b</name>
        <dbReference type="ChEBI" id="CHEBI:60344"/>
    </cofactor>
    <text evidence="11">Binds 1 heme b (iron(II)-protoporphyrin IX) group per subunit.</text>
</comment>
<keyword evidence="4" id="KW-0349">Heme</keyword>
<feature type="disulfide bond" evidence="12">
    <location>
        <begin position="138"/>
        <end position="170"/>
    </location>
</feature>
<sequence>MAKAAARRSSAGAVAMARSGVRGETDLFAARSRAAVVRRRRQKSAIRCSVGPRTVERDVAGDAAGDREGSAGMMTRSAGRLGGDAAGDRDATGRQDHPSGPQLVPTAVNGPRPKCLTQKLKREVSWFTEGHTLGVAKCSSFKNRLSKFYSTNNIDPTLDEDFAKTLTGKCSVGDGEEVAFDETQNEFDNAYYSTLWRNSGLLSSDQTLFTSSQTKGFVNMYTANQATFFNDFSQAMVKMRTIDVKEGSKGEVRENCRKIT</sequence>
<dbReference type="SUPFAM" id="SSF48113">
    <property type="entry name" value="Heme-dependent peroxidases"/>
    <property type="match status" value="1"/>
</dbReference>
<dbReference type="Gene3D" id="1.10.520.10">
    <property type="match status" value="1"/>
</dbReference>
<dbReference type="InterPro" id="IPR002016">
    <property type="entry name" value="Haem_peroxidase"/>
</dbReference>
<evidence type="ECO:0000256" key="1">
    <source>
        <dbReference type="ARBA" id="ARBA00000189"/>
    </source>
</evidence>
<dbReference type="InterPro" id="IPR000823">
    <property type="entry name" value="Peroxidase_pln"/>
</dbReference>
<keyword evidence="6 11" id="KW-0106">Calcium</keyword>
<organism evidence="16 17">
    <name type="scientific">Stephania cephalantha</name>
    <dbReference type="NCBI Taxonomy" id="152367"/>
    <lineage>
        <taxon>Eukaryota</taxon>
        <taxon>Viridiplantae</taxon>
        <taxon>Streptophyta</taxon>
        <taxon>Embryophyta</taxon>
        <taxon>Tracheophyta</taxon>
        <taxon>Spermatophyta</taxon>
        <taxon>Magnoliopsida</taxon>
        <taxon>Ranunculales</taxon>
        <taxon>Menispermaceae</taxon>
        <taxon>Menispermoideae</taxon>
        <taxon>Cissampelideae</taxon>
        <taxon>Stephania</taxon>
    </lineage>
</organism>
<dbReference type="Proteomes" id="UP001419268">
    <property type="component" value="Unassembled WGS sequence"/>
</dbReference>
<evidence type="ECO:0000313" key="17">
    <source>
        <dbReference type="Proteomes" id="UP001419268"/>
    </source>
</evidence>
<comment type="caution">
    <text evidence="16">The sequence shown here is derived from an EMBL/GenBank/DDBJ whole genome shotgun (WGS) entry which is preliminary data.</text>
</comment>
<keyword evidence="5 11" id="KW-0479">Metal-binding</keyword>
<dbReference type="PANTHER" id="PTHR31517">
    <property type="match status" value="1"/>
</dbReference>
<feature type="binding site" description="axial binding residue" evidence="11">
    <location>
        <position position="131"/>
    </location>
    <ligand>
        <name>heme b</name>
        <dbReference type="ChEBI" id="CHEBI:60344"/>
    </ligand>
    <ligandPart>
        <name>Fe</name>
        <dbReference type="ChEBI" id="CHEBI:18248"/>
    </ligandPart>
</feature>
<dbReference type="GO" id="GO:0140825">
    <property type="term" value="F:lactoperoxidase activity"/>
    <property type="evidence" value="ECO:0007669"/>
    <property type="project" value="UniProtKB-EC"/>
</dbReference>
<keyword evidence="8 11" id="KW-0408">Iron</keyword>
<feature type="binding site" evidence="11">
    <location>
        <position position="132"/>
    </location>
    <ligand>
        <name>Ca(2+)</name>
        <dbReference type="ChEBI" id="CHEBI:29108"/>
        <label>2</label>
    </ligand>
</feature>
<proteinExistence type="inferred from homology"/>
<comment type="similarity">
    <text evidence="13">Belongs to the peroxidase family.</text>
</comment>
<accession>A0AAP0KAK5</accession>
<feature type="region of interest" description="Disordered" evidence="14">
    <location>
        <begin position="59"/>
        <end position="112"/>
    </location>
</feature>
<evidence type="ECO:0000259" key="15">
    <source>
        <dbReference type="PROSITE" id="PS50873"/>
    </source>
</evidence>
<feature type="binding site" evidence="11">
    <location>
        <position position="188"/>
    </location>
    <ligand>
        <name>Ca(2+)</name>
        <dbReference type="ChEBI" id="CHEBI:29108"/>
        <label>2</label>
    </ligand>
</feature>
<keyword evidence="3" id="KW-0575">Peroxidase</keyword>
<comment type="catalytic activity">
    <reaction evidence="1">
        <text>2 a phenolic donor + H2O2 = 2 a phenolic radical donor + 2 H2O</text>
        <dbReference type="Rhea" id="RHEA:56136"/>
        <dbReference type="ChEBI" id="CHEBI:15377"/>
        <dbReference type="ChEBI" id="CHEBI:16240"/>
        <dbReference type="ChEBI" id="CHEBI:139520"/>
        <dbReference type="ChEBI" id="CHEBI:139521"/>
        <dbReference type="EC" id="1.11.1.7"/>
    </reaction>
</comment>
<dbReference type="Gene3D" id="1.10.420.10">
    <property type="entry name" value="Peroxidase, domain 2"/>
    <property type="match status" value="1"/>
</dbReference>
<evidence type="ECO:0000256" key="12">
    <source>
        <dbReference type="PIRSR" id="PIRSR600823-5"/>
    </source>
</evidence>
<feature type="binding site" evidence="11">
    <location>
        <position position="181"/>
    </location>
    <ligand>
        <name>Ca(2+)</name>
        <dbReference type="ChEBI" id="CHEBI:29108"/>
        <label>2</label>
    </ligand>
</feature>
<dbReference type="FunFam" id="1.10.420.10:FF:000006">
    <property type="entry name" value="Peroxidase"/>
    <property type="match status" value="1"/>
</dbReference>
<keyword evidence="17" id="KW-1185">Reference proteome</keyword>
<comment type="cofactor">
    <cofactor evidence="11">
        <name>Ca(2+)</name>
        <dbReference type="ChEBI" id="CHEBI:29108"/>
    </cofactor>
    <text evidence="11">Binds 2 calcium ions per subunit.</text>
</comment>
<dbReference type="PANTHER" id="PTHR31517:SF48">
    <property type="entry name" value="PEROXIDASE 16-RELATED"/>
    <property type="match status" value="1"/>
</dbReference>
<feature type="compositionally biased region" description="Basic and acidic residues" evidence="14">
    <location>
        <begin position="59"/>
        <end position="69"/>
    </location>
</feature>
<dbReference type="EC" id="1.11.1.7" evidence="2"/>
<reference evidence="16 17" key="1">
    <citation type="submission" date="2024-01" db="EMBL/GenBank/DDBJ databases">
        <title>Genome assemblies of Stephania.</title>
        <authorList>
            <person name="Yang L."/>
        </authorList>
    </citation>
    <scope>NUCLEOTIDE SEQUENCE [LARGE SCALE GENOMIC DNA]</scope>
    <source>
        <strain evidence="16">JXDWG</strain>
        <tissue evidence="16">Leaf</tissue>
    </source>
</reference>
<dbReference type="GO" id="GO:0020037">
    <property type="term" value="F:heme binding"/>
    <property type="evidence" value="ECO:0007669"/>
    <property type="project" value="InterPro"/>
</dbReference>
<evidence type="ECO:0000313" key="16">
    <source>
        <dbReference type="EMBL" id="KAK9148199.1"/>
    </source>
</evidence>
<evidence type="ECO:0000256" key="5">
    <source>
        <dbReference type="ARBA" id="ARBA00022723"/>
    </source>
</evidence>